<comment type="caution">
    <text evidence="2">The sequence shown here is derived from an EMBL/GenBank/DDBJ whole genome shotgun (WGS) entry which is preliminary data.</text>
</comment>
<sequence>MLKGNKKPKLAGILLIVIAVMATIVTIGVAVVAGLFYIIAGVLSIVRKSKEMNNIRKAAILKQ</sequence>
<evidence type="ECO:0000313" key="2">
    <source>
        <dbReference type="EMBL" id="GGD01606.1"/>
    </source>
</evidence>
<gene>
    <name evidence="2" type="ORF">GCM10007216_35400</name>
</gene>
<name>A0ABQ1PR74_9BACI</name>
<dbReference type="RefSeq" id="WP_062439464.1">
    <property type="nucleotide sequence ID" value="NZ_BMCJ01000008.1"/>
</dbReference>
<keyword evidence="1" id="KW-1133">Transmembrane helix</keyword>
<evidence type="ECO:0000313" key="3">
    <source>
        <dbReference type="Proteomes" id="UP000619534"/>
    </source>
</evidence>
<keyword evidence="1" id="KW-0472">Membrane</keyword>
<evidence type="ECO:0000256" key="1">
    <source>
        <dbReference type="SAM" id="Phobius"/>
    </source>
</evidence>
<dbReference type="Proteomes" id="UP000619534">
    <property type="component" value="Unassembled WGS sequence"/>
</dbReference>
<dbReference type="EMBL" id="BMCJ01000008">
    <property type="protein sequence ID" value="GGD01606.1"/>
    <property type="molecule type" value="Genomic_DNA"/>
</dbReference>
<organism evidence="2 3">
    <name type="scientific">Thalassobacillus devorans</name>
    <dbReference type="NCBI Taxonomy" id="279813"/>
    <lineage>
        <taxon>Bacteria</taxon>
        <taxon>Bacillati</taxon>
        <taxon>Bacillota</taxon>
        <taxon>Bacilli</taxon>
        <taxon>Bacillales</taxon>
        <taxon>Bacillaceae</taxon>
        <taxon>Thalassobacillus</taxon>
    </lineage>
</organism>
<reference evidence="3" key="1">
    <citation type="journal article" date="2019" name="Int. J. Syst. Evol. Microbiol.">
        <title>The Global Catalogue of Microorganisms (GCM) 10K type strain sequencing project: providing services to taxonomists for standard genome sequencing and annotation.</title>
        <authorList>
            <consortium name="The Broad Institute Genomics Platform"/>
            <consortium name="The Broad Institute Genome Sequencing Center for Infectious Disease"/>
            <person name="Wu L."/>
            <person name="Ma J."/>
        </authorList>
    </citation>
    <scope>NUCLEOTIDE SEQUENCE [LARGE SCALE GENOMIC DNA]</scope>
    <source>
        <strain evidence="3">CCM 7282</strain>
    </source>
</reference>
<feature type="transmembrane region" description="Helical" evidence="1">
    <location>
        <begin position="13"/>
        <end position="46"/>
    </location>
</feature>
<keyword evidence="3" id="KW-1185">Reference proteome</keyword>
<protein>
    <submittedName>
        <fullName evidence="2">Uncharacterized protein</fullName>
    </submittedName>
</protein>
<accession>A0ABQ1PR74</accession>
<proteinExistence type="predicted"/>
<keyword evidence="1" id="KW-0812">Transmembrane</keyword>